<dbReference type="OrthoDB" id="2690153at2759"/>
<keyword evidence="5" id="KW-0560">Oxidoreductase</keyword>
<keyword evidence="3" id="KW-0285">Flavoprotein</keyword>
<comment type="similarity">
    <text evidence="2">Belongs to the PheA/TfdB FAD monooxygenase family.</text>
</comment>
<protein>
    <recommendedName>
        <fullName evidence="6">FAD-binding domain-containing protein</fullName>
    </recommendedName>
</protein>
<sequence length="568" mass="61739">MTLEPPAPTPVLIAGAGPTGLILALTLLKNGVPVRIIEKSPTYRIGQRGAGIMPRTLEVYNYLGVLPDIVKAALPAPASRIYKLPGGTEVAKEFHGLPPQEPTPAVPFPNVALLGQESLEQILRLHLEKHGCHVEMGTELIGLEQHAENVIARIARSQDGVQIVETVICHWLAGTDGARSVVRQQLGLSFLGETRGSDQSMVVADVHMKSSLDPKYIHQWGQMSASFILIRPTEGDNDVWSLLLKGHGWDHAKIVADRDELIKFVRETTDRDDLEIGDVRWISEYKPNIRMVDKFGEGRVFVAGDAAHVHSPAGGQGMNSCVQDAFNLGWKLALAEKGLAVPSLLTTYTEERLPVIADMLQVTTSMLDKMLAAKTLDNSVWDRSGSLLQLAVHYRWSPLIVDERPGAGEDIAPKLPVTSYGTLQGILRAGDRAPNATSLRKVSGPDTIESVTSLFNVFAPWLHTVLFFSTNGSSGLEHSLKTVQRYPTDRVRTVLVLPSGSQFSASSAAELNLVLSDQDGHAYEGYGIEGSAPTTAIIRPDGVVGAIVYGSEGIIRYFERIFNVIEAH</sequence>
<dbReference type="PANTHER" id="PTHR43004:SF19">
    <property type="entry name" value="BINDING MONOOXYGENASE, PUTATIVE (JCVI)-RELATED"/>
    <property type="match status" value="1"/>
</dbReference>
<dbReference type="AlphaFoldDB" id="M2R130"/>
<proteinExistence type="inferred from homology"/>
<dbReference type="Gene3D" id="3.50.50.60">
    <property type="entry name" value="FAD/NAD(P)-binding domain"/>
    <property type="match status" value="1"/>
</dbReference>
<evidence type="ECO:0000256" key="1">
    <source>
        <dbReference type="ARBA" id="ARBA00001974"/>
    </source>
</evidence>
<evidence type="ECO:0000313" key="8">
    <source>
        <dbReference type="Proteomes" id="UP000016930"/>
    </source>
</evidence>
<dbReference type="PANTHER" id="PTHR43004">
    <property type="entry name" value="TRK SYSTEM POTASSIUM UPTAKE PROTEIN"/>
    <property type="match status" value="1"/>
</dbReference>
<keyword evidence="8" id="KW-1185">Reference proteome</keyword>
<dbReference type="InterPro" id="IPR036249">
    <property type="entry name" value="Thioredoxin-like_sf"/>
</dbReference>
<dbReference type="GO" id="GO:0071949">
    <property type="term" value="F:FAD binding"/>
    <property type="evidence" value="ECO:0007669"/>
    <property type="project" value="InterPro"/>
</dbReference>
<organism evidence="7 8">
    <name type="scientific">Ceriporiopsis subvermispora (strain B)</name>
    <name type="common">White-rot fungus</name>
    <name type="synonym">Gelatoporia subvermispora</name>
    <dbReference type="NCBI Taxonomy" id="914234"/>
    <lineage>
        <taxon>Eukaryota</taxon>
        <taxon>Fungi</taxon>
        <taxon>Dikarya</taxon>
        <taxon>Basidiomycota</taxon>
        <taxon>Agaricomycotina</taxon>
        <taxon>Agaricomycetes</taxon>
        <taxon>Polyporales</taxon>
        <taxon>Gelatoporiaceae</taxon>
        <taxon>Gelatoporia</taxon>
    </lineage>
</organism>
<dbReference type="InterPro" id="IPR050641">
    <property type="entry name" value="RIFMO-like"/>
</dbReference>
<dbReference type="InterPro" id="IPR038220">
    <property type="entry name" value="PHOX_C_sf"/>
</dbReference>
<evidence type="ECO:0000256" key="5">
    <source>
        <dbReference type="ARBA" id="ARBA00023002"/>
    </source>
</evidence>
<evidence type="ECO:0000256" key="2">
    <source>
        <dbReference type="ARBA" id="ARBA00007801"/>
    </source>
</evidence>
<dbReference type="SUPFAM" id="SSF52833">
    <property type="entry name" value="Thioredoxin-like"/>
    <property type="match status" value="1"/>
</dbReference>
<name>M2R130_CERS8</name>
<dbReference type="EMBL" id="KB445810">
    <property type="protein sequence ID" value="EMD32571.1"/>
    <property type="molecule type" value="Genomic_DNA"/>
</dbReference>
<dbReference type="PRINTS" id="PR00420">
    <property type="entry name" value="RNGMNOXGNASE"/>
</dbReference>
<dbReference type="Pfam" id="PF01494">
    <property type="entry name" value="FAD_binding_3"/>
    <property type="match status" value="1"/>
</dbReference>
<dbReference type="Gene3D" id="3.40.30.20">
    <property type="match status" value="1"/>
</dbReference>
<feature type="domain" description="FAD-binding" evidence="6">
    <location>
        <begin position="9"/>
        <end position="361"/>
    </location>
</feature>
<evidence type="ECO:0000256" key="3">
    <source>
        <dbReference type="ARBA" id="ARBA00022630"/>
    </source>
</evidence>
<dbReference type="InterPro" id="IPR036188">
    <property type="entry name" value="FAD/NAD-bd_sf"/>
</dbReference>
<evidence type="ECO:0000313" key="7">
    <source>
        <dbReference type="EMBL" id="EMD32571.1"/>
    </source>
</evidence>
<dbReference type="GO" id="GO:0016709">
    <property type="term" value="F:oxidoreductase activity, acting on paired donors, with incorporation or reduction of molecular oxygen, NAD(P)H as one donor, and incorporation of one atom of oxygen"/>
    <property type="evidence" value="ECO:0007669"/>
    <property type="project" value="UniProtKB-ARBA"/>
</dbReference>
<dbReference type="Proteomes" id="UP000016930">
    <property type="component" value="Unassembled WGS sequence"/>
</dbReference>
<dbReference type="InterPro" id="IPR002938">
    <property type="entry name" value="FAD-bd"/>
</dbReference>
<keyword evidence="4" id="KW-0274">FAD</keyword>
<dbReference type="STRING" id="914234.M2R130"/>
<dbReference type="SUPFAM" id="SSF51905">
    <property type="entry name" value="FAD/NAD(P)-binding domain"/>
    <property type="match status" value="1"/>
</dbReference>
<evidence type="ECO:0000256" key="4">
    <source>
        <dbReference type="ARBA" id="ARBA00022827"/>
    </source>
</evidence>
<dbReference type="HOGENOM" id="CLU_009665_20_3_1"/>
<comment type="cofactor">
    <cofactor evidence="1">
        <name>FAD</name>
        <dbReference type="ChEBI" id="CHEBI:57692"/>
    </cofactor>
</comment>
<reference evidence="7 8" key="1">
    <citation type="journal article" date="2012" name="Proc. Natl. Acad. Sci. U.S.A.">
        <title>Comparative genomics of Ceriporiopsis subvermispora and Phanerochaete chrysosporium provide insight into selective ligninolysis.</title>
        <authorList>
            <person name="Fernandez-Fueyo E."/>
            <person name="Ruiz-Duenas F.J."/>
            <person name="Ferreira P."/>
            <person name="Floudas D."/>
            <person name="Hibbett D.S."/>
            <person name="Canessa P."/>
            <person name="Larrondo L.F."/>
            <person name="James T.Y."/>
            <person name="Seelenfreund D."/>
            <person name="Lobos S."/>
            <person name="Polanco R."/>
            <person name="Tello M."/>
            <person name="Honda Y."/>
            <person name="Watanabe T."/>
            <person name="Watanabe T."/>
            <person name="Ryu J.S."/>
            <person name="Kubicek C.P."/>
            <person name="Schmoll M."/>
            <person name="Gaskell J."/>
            <person name="Hammel K.E."/>
            <person name="St John F.J."/>
            <person name="Vanden Wymelenberg A."/>
            <person name="Sabat G."/>
            <person name="Splinter BonDurant S."/>
            <person name="Syed K."/>
            <person name="Yadav J.S."/>
            <person name="Doddapaneni H."/>
            <person name="Subramanian V."/>
            <person name="Lavin J.L."/>
            <person name="Oguiza J.A."/>
            <person name="Perez G."/>
            <person name="Pisabarro A.G."/>
            <person name="Ramirez L."/>
            <person name="Santoyo F."/>
            <person name="Master E."/>
            <person name="Coutinho P.M."/>
            <person name="Henrissat B."/>
            <person name="Lombard V."/>
            <person name="Magnuson J.K."/>
            <person name="Kuees U."/>
            <person name="Hori C."/>
            <person name="Igarashi K."/>
            <person name="Samejima M."/>
            <person name="Held B.W."/>
            <person name="Barry K.W."/>
            <person name="LaButti K.M."/>
            <person name="Lapidus A."/>
            <person name="Lindquist E.A."/>
            <person name="Lucas S.M."/>
            <person name="Riley R."/>
            <person name="Salamov A.A."/>
            <person name="Hoffmeister D."/>
            <person name="Schwenk D."/>
            <person name="Hadar Y."/>
            <person name="Yarden O."/>
            <person name="de Vries R.P."/>
            <person name="Wiebenga A."/>
            <person name="Stenlid J."/>
            <person name="Eastwood D."/>
            <person name="Grigoriev I.V."/>
            <person name="Berka R.M."/>
            <person name="Blanchette R.A."/>
            <person name="Kersten P."/>
            <person name="Martinez A.T."/>
            <person name="Vicuna R."/>
            <person name="Cullen D."/>
        </authorList>
    </citation>
    <scope>NUCLEOTIDE SEQUENCE [LARGE SCALE GENOMIC DNA]</scope>
    <source>
        <strain evidence="7 8">B</strain>
    </source>
</reference>
<gene>
    <name evidence="7" type="ORF">CERSUDRAFT_118612</name>
</gene>
<dbReference type="Gene3D" id="3.30.70.2450">
    <property type="match status" value="1"/>
</dbReference>
<evidence type="ECO:0000259" key="6">
    <source>
        <dbReference type="Pfam" id="PF01494"/>
    </source>
</evidence>
<accession>M2R130</accession>